<keyword evidence="1" id="KW-0472">Membrane</keyword>
<evidence type="ECO:0000313" key="2">
    <source>
        <dbReference type="EMBL" id="CAD9746285.1"/>
    </source>
</evidence>
<name>A0A7S2TGU0_9EUKA</name>
<accession>A0A7S2TGU0</accession>
<feature type="transmembrane region" description="Helical" evidence="1">
    <location>
        <begin position="99"/>
        <end position="122"/>
    </location>
</feature>
<reference evidence="2" key="1">
    <citation type="submission" date="2021-01" db="EMBL/GenBank/DDBJ databases">
        <authorList>
            <person name="Corre E."/>
            <person name="Pelletier E."/>
            <person name="Niang G."/>
            <person name="Scheremetjew M."/>
            <person name="Finn R."/>
            <person name="Kale V."/>
            <person name="Holt S."/>
            <person name="Cochrane G."/>
            <person name="Meng A."/>
            <person name="Brown T."/>
            <person name="Cohen L."/>
        </authorList>
    </citation>
    <scope>NUCLEOTIDE SEQUENCE</scope>
    <source>
        <strain evidence="2">CCMP622</strain>
    </source>
</reference>
<keyword evidence="1" id="KW-0812">Transmembrane</keyword>
<feature type="transmembrane region" description="Helical" evidence="1">
    <location>
        <begin position="66"/>
        <end position="87"/>
    </location>
</feature>
<feature type="transmembrane region" description="Helical" evidence="1">
    <location>
        <begin position="297"/>
        <end position="316"/>
    </location>
</feature>
<dbReference type="EMBL" id="HBHP01001876">
    <property type="protein sequence ID" value="CAD9746285.1"/>
    <property type="molecule type" value="Transcribed_RNA"/>
</dbReference>
<sequence length="578" mass="65009">MDNERKIGHYIPRKGRTVKMEMSTRFKLGRILSDCLNIDTLVQNRIDELKKEVEPEQSPDCNCASYFFEALIIIFADIVMPIMLLIANDPALISTKRNSFVQVLAWLGAFFSFGCVGTAVFYEFQVNSTAGTSISTIEGWGPLVMGYVIWAMAAQRLMENQEAYRDAILLTGSRCCNYCRYSLLLWLLPRVDKGNLDPEQVRSHVEWFHQGYKPEWQAGVDAKKRGSSTISSLIMVFLEDTRVQWEDIHDRASACRVYFIPLLLSCVHAAIPGIVRLGKGESFAGESYADYAIYGLYAFYSVVFGTLILVSLHDWFESMNFAIWRFEAIVDMSNAYRSEMRGLRFYIPLNTPDNLIAFLRIRACLFKSLIRDLNSIAPIEMMLSPMVIIALALSIIVFINIADNNEIGVLIVLGIFEIVVLAGYLSGVLGIAAKANTVLNEDVRTMLSREKFQSSKAVWKISAHNSHPGSSQRRMQDAVSMKLMHRQELRRSMESMGRSIESMDKAIGSIDDRTKCVDRMCALEIMFDATLSRIADADQKLCIKAFGFRITFTALAALQAVLIASFASAGATIVQYYA</sequence>
<feature type="transmembrane region" description="Helical" evidence="1">
    <location>
        <begin position="407"/>
        <end position="432"/>
    </location>
</feature>
<evidence type="ECO:0000256" key="1">
    <source>
        <dbReference type="SAM" id="Phobius"/>
    </source>
</evidence>
<feature type="transmembrane region" description="Helical" evidence="1">
    <location>
        <begin position="381"/>
        <end position="401"/>
    </location>
</feature>
<proteinExistence type="predicted"/>
<feature type="transmembrane region" description="Helical" evidence="1">
    <location>
        <begin position="257"/>
        <end position="277"/>
    </location>
</feature>
<dbReference type="AlphaFoldDB" id="A0A7S2TGU0"/>
<keyword evidence="1" id="KW-1133">Transmembrane helix</keyword>
<feature type="transmembrane region" description="Helical" evidence="1">
    <location>
        <begin position="134"/>
        <end position="153"/>
    </location>
</feature>
<gene>
    <name evidence="2" type="ORF">LSP00402_LOCUS1222</name>
</gene>
<organism evidence="2">
    <name type="scientific">Lotharella oceanica</name>
    <dbReference type="NCBI Taxonomy" id="641309"/>
    <lineage>
        <taxon>Eukaryota</taxon>
        <taxon>Sar</taxon>
        <taxon>Rhizaria</taxon>
        <taxon>Cercozoa</taxon>
        <taxon>Chlorarachniophyceae</taxon>
        <taxon>Lotharella</taxon>
    </lineage>
</organism>
<protein>
    <submittedName>
        <fullName evidence="2">Uncharacterized protein</fullName>
    </submittedName>
</protein>
<feature type="transmembrane region" description="Helical" evidence="1">
    <location>
        <begin position="550"/>
        <end position="577"/>
    </location>
</feature>